<proteinExistence type="predicted"/>
<gene>
    <name evidence="2" type="ORF">AC578_4584</name>
</gene>
<sequence>MAFIKRLSDSLWDYVSPRKAAKAPLPTPQSDTIVYKKPAYPASARKVSLDEIGQSTRSMSPSERVRDWRVRPTSSPASAPLTGQKRKRLHTPSSSGRSSRVKQPKIEVEDMDFEPHTPVIAEYEEDSVMDNYTDQSPYLRTPSQRYSRTKSPTLDDMADELDDMSLLVDDEAYYNSAQRRRLAMLPPEFDKSEFQEDELRKQGWDDDYITLLHRILKRGYEPLLPAYMKFEYNFLPDGLFEKSDDAIIGSVSGKHFHASKALQNLLDLGGRVRDRKYLGGPTEPEEEIRRAVRHYNKWAQNDAGLDKKTAIPVLVQEYQPAGTPADLIKENAEAKCRELAKRWKDAFRVARSVEFSPASRSSNHTMLSYELPTFYVIIGSLTLACVMAYRVDTDECSSMAFLDFQDPDYDVWNSLGLALVICHARDVQLRIADETMIGQKRPGSRAASMVEDDPDA</sequence>
<accession>A0A139H474</accession>
<evidence type="ECO:0000256" key="1">
    <source>
        <dbReference type="SAM" id="MobiDB-lite"/>
    </source>
</evidence>
<reference evidence="2 3" key="1">
    <citation type="submission" date="2015-07" db="EMBL/GenBank/DDBJ databases">
        <title>Comparative genomics of the Sigatoka disease complex on banana suggests a link between parallel evolutionary changes in Pseudocercospora fijiensis and Pseudocercospora eumusae and increased virulence on the banana host.</title>
        <authorList>
            <person name="Chang T.-C."/>
            <person name="Salvucci A."/>
            <person name="Crous P.W."/>
            <person name="Stergiopoulos I."/>
        </authorList>
    </citation>
    <scope>NUCLEOTIDE SEQUENCE [LARGE SCALE GENOMIC DNA]</scope>
    <source>
        <strain evidence="2 3">CBS 114824</strain>
    </source>
</reference>
<dbReference type="EMBL" id="LFZN01000147">
    <property type="protein sequence ID" value="KXS97290.1"/>
    <property type="molecule type" value="Genomic_DNA"/>
</dbReference>
<name>A0A139H474_9PEZI</name>
<feature type="region of interest" description="Disordered" evidence="1">
    <location>
        <begin position="44"/>
        <end position="106"/>
    </location>
</feature>
<feature type="compositionally biased region" description="Polar residues" evidence="1">
    <location>
        <begin position="135"/>
        <end position="152"/>
    </location>
</feature>
<keyword evidence="3" id="KW-1185">Reference proteome</keyword>
<organism evidence="2 3">
    <name type="scientific">Pseudocercospora eumusae</name>
    <dbReference type="NCBI Taxonomy" id="321146"/>
    <lineage>
        <taxon>Eukaryota</taxon>
        <taxon>Fungi</taxon>
        <taxon>Dikarya</taxon>
        <taxon>Ascomycota</taxon>
        <taxon>Pezizomycotina</taxon>
        <taxon>Dothideomycetes</taxon>
        <taxon>Dothideomycetidae</taxon>
        <taxon>Mycosphaerellales</taxon>
        <taxon>Mycosphaerellaceae</taxon>
        <taxon>Pseudocercospora</taxon>
    </lineage>
</organism>
<feature type="region of interest" description="Disordered" evidence="1">
    <location>
        <begin position="135"/>
        <end position="155"/>
    </location>
</feature>
<dbReference type="Proteomes" id="UP000070133">
    <property type="component" value="Unassembled WGS sequence"/>
</dbReference>
<protein>
    <submittedName>
        <fullName evidence="2">Uncharacterized protein</fullName>
    </submittedName>
</protein>
<dbReference type="OrthoDB" id="1939479at2759"/>
<evidence type="ECO:0000313" key="3">
    <source>
        <dbReference type="Proteomes" id="UP000070133"/>
    </source>
</evidence>
<evidence type="ECO:0000313" key="2">
    <source>
        <dbReference type="EMBL" id="KXS97290.1"/>
    </source>
</evidence>
<dbReference type="AlphaFoldDB" id="A0A139H474"/>
<comment type="caution">
    <text evidence="2">The sequence shown here is derived from an EMBL/GenBank/DDBJ whole genome shotgun (WGS) entry which is preliminary data.</text>
</comment>